<keyword evidence="10 13" id="KW-0472">Membrane</keyword>
<keyword evidence="4 13" id="KW-0812">Transmembrane</keyword>
<evidence type="ECO:0000256" key="2">
    <source>
        <dbReference type="ARBA" id="ARBA00022527"/>
    </source>
</evidence>
<comment type="caution">
    <text evidence="15">The sequence shown here is derived from an EMBL/GenBank/DDBJ whole genome shotgun (WGS) entry which is preliminary data.</text>
</comment>
<dbReference type="CDD" id="cd14066">
    <property type="entry name" value="STKc_IRAK"/>
    <property type="match status" value="1"/>
</dbReference>
<evidence type="ECO:0000259" key="14">
    <source>
        <dbReference type="PROSITE" id="PS50011"/>
    </source>
</evidence>
<dbReference type="InterPro" id="IPR011009">
    <property type="entry name" value="Kinase-like_dom_sf"/>
</dbReference>
<keyword evidence="11" id="KW-0325">Glycoprotein</keyword>
<reference evidence="15" key="1">
    <citation type="submission" date="2020-03" db="EMBL/GenBank/DDBJ databases">
        <title>A high-quality chromosome-level genome assembly of a woody plant with both climbing and erect habits, Rhamnella rubrinervis.</title>
        <authorList>
            <person name="Lu Z."/>
            <person name="Yang Y."/>
            <person name="Zhu X."/>
            <person name="Sun Y."/>
        </authorList>
    </citation>
    <scope>NUCLEOTIDE SEQUENCE</scope>
    <source>
        <strain evidence="15">BYM</strain>
        <tissue evidence="15">Leaf</tissue>
    </source>
</reference>
<dbReference type="PANTHER" id="PTHR27009">
    <property type="entry name" value="RUST RESISTANCE KINASE LR10-RELATED"/>
    <property type="match status" value="1"/>
</dbReference>
<dbReference type="PROSITE" id="PS50011">
    <property type="entry name" value="PROTEIN_KINASE_DOM"/>
    <property type="match status" value="1"/>
</dbReference>
<evidence type="ECO:0000256" key="13">
    <source>
        <dbReference type="SAM" id="Phobius"/>
    </source>
</evidence>
<evidence type="ECO:0000256" key="8">
    <source>
        <dbReference type="ARBA" id="ARBA00022840"/>
    </source>
</evidence>
<accession>A0A8K0DPQ5</accession>
<dbReference type="OrthoDB" id="1194458at2759"/>
<feature type="transmembrane region" description="Helical" evidence="13">
    <location>
        <begin position="34"/>
        <end position="54"/>
    </location>
</feature>
<evidence type="ECO:0000256" key="10">
    <source>
        <dbReference type="ARBA" id="ARBA00023136"/>
    </source>
</evidence>
<evidence type="ECO:0000256" key="5">
    <source>
        <dbReference type="ARBA" id="ARBA00022729"/>
    </source>
</evidence>
<dbReference type="PROSITE" id="PS00107">
    <property type="entry name" value="PROTEIN_KINASE_ATP"/>
    <property type="match status" value="1"/>
</dbReference>
<keyword evidence="3" id="KW-0808">Transferase</keyword>
<dbReference type="FunFam" id="3.30.200.20:FF:000178">
    <property type="entry name" value="serine/threonine-protein kinase PBS1-like"/>
    <property type="match status" value="1"/>
</dbReference>
<dbReference type="GO" id="GO:0016020">
    <property type="term" value="C:membrane"/>
    <property type="evidence" value="ECO:0007669"/>
    <property type="project" value="UniProtKB-SubCell"/>
</dbReference>
<comment type="subcellular location">
    <subcellularLocation>
        <location evidence="1">Membrane</location>
        <topology evidence="1">Single-pass type I membrane protein</topology>
    </subcellularLocation>
</comment>
<name>A0A8K0DPQ5_9ROSA</name>
<evidence type="ECO:0000256" key="1">
    <source>
        <dbReference type="ARBA" id="ARBA00004479"/>
    </source>
</evidence>
<evidence type="ECO:0000256" key="3">
    <source>
        <dbReference type="ARBA" id="ARBA00022679"/>
    </source>
</evidence>
<organism evidence="15 16">
    <name type="scientific">Rhamnella rubrinervis</name>
    <dbReference type="NCBI Taxonomy" id="2594499"/>
    <lineage>
        <taxon>Eukaryota</taxon>
        <taxon>Viridiplantae</taxon>
        <taxon>Streptophyta</taxon>
        <taxon>Embryophyta</taxon>
        <taxon>Tracheophyta</taxon>
        <taxon>Spermatophyta</taxon>
        <taxon>Magnoliopsida</taxon>
        <taxon>eudicotyledons</taxon>
        <taxon>Gunneridae</taxon>
        <taxon>Pentapetalae</taxon>
        <taxon>rosids</taxon>
        <taxon>fabids</taxon>
        <taxon>Rosales</taxon>
        <taxon>Rhamnaceae</taxon>
        <taxon>rhamnoid group</taxon>
        <taxon>Rhamneae</taxon>
        <taxon>Rhamnella</taxon>
    </lineage>
</organism>
<keyword evidence="5" id="KW-0732">Signal</keyword>
<evidence type="ECO:0000256" key="6">
    <source>
        <dbReference type="ARBA" id="ARBA00022741"/>
    </source>
</evidence>
<feature type="domain" description="Protein kinase" evidence="14">
    <location>
        <begin position="588"/>
        <end position="878"/>
    </location>
</feature>
<keyword evidence="7" id="KW-0418">Kinase</keyword>
<dbReference type="SUPFAM" id="SSF56112">
    <property type="entry name" value="Protein kinase-like (PK-like)"/>
    <property type="match status" value="1"/>
</dbReference>
<dbReference type="GO" id="GO:0004674">
    <property type="term" value="F:protein serine/threonine kinase activity"/>
    <property type="evidence" value="ECO:0007669"/>
    <property type="project" value="UniProtKB-KW"/>
</dbReference>
<dbReference type="InterPro" id="IPR008271">
    <property type="entry name" value="Ser/Thr_kinase_AS"/>
</dbReference>
<dbReference type="FunFam" id="1.10.510.10:FF:000590">
    <property type="entry name" value="PR5-like receptor kinase"/>
    <property type="match status" value="1"/>
</dbReference>
<dbReference type="InterPro" id="IPR045874">
    <property type="entry name" value="LRK10/LRL21-25-like"/>
</dbReference>
<dbReference type="Gene3D" id="3.30.200.20">
    <property type="entry name" value="Phosphorylase Kinase, domain 1"/>
    <property type="match status" value="1"/>
</dbReference>
<dbReference type="EMBL" id="VOIH02000012">
    <property type="protein sequence ID" value="KAF3431914.1"/>
    <property type="molecule type" value="Genomic_DNA"/>
</dbReference>
<gene>
    <name evidence="15" type="ORF">FNV43_RR26650</name>
</gene>
<evidence type="ECO:0000313" key="15">
    <source>
        <dbReference type="EMBL" id="KAF3431914.1"/>
    </source>
</evidence>
<evidence type="ECO:0000256" key="7">
    <source>
        <dbReference type="ARBA" id="ARBA00022777"/>
    </source>
</evidence>
<evidence type="ECO:0000256" key="9">
    <source>
        <dbReference type="ARBA" id="ARBA00022989"/>
    </source>
</evidence>
<dbReference type="InterPro" id="IPR000719">
    <property type="entry name" value="Prot_kinase_dom"/>
</dbReference>
<dbReference type="InterPro" id="IPR025287">
    <property type="entry name" value="WAK_GUB"/>
</dbReference>
<keyword evidence="2" id="KW-0723">Serine/threonine-protein kinase</keyword>
<sequence>MRKHVARNNKKKLIGRALLSQQKTGISPVVRLRFLEMALGPLFFLFVLTHLVLLNSAEEEKHHPHCEPFQCGKLGEIRWPYKEKKHPHHCGLYTVDCSEENSPKIQLKKEGHWYQISKISQADSIFINDTELRKTLTSRSCESLEKFGLPSPSLFFSPFKPNIVNLFKCNSSLRIPLPTAFYSTNCGDYNLFYTLTPNSSLDYNLFPPQCSFIQLPANNTGNVHSDLFEFQLASSFYLHVEVIQSLECLKCQERGGECLLADSKNNSVVQKVWRVAVFVVFVLTHLVPLYTAEEDRLYEFCPKFYCEKLGSIGTPFYNFNQQNHCNGGYPVDCREPNNPKIQLIKEGHWYKVTGISQGNSIHINDTELQNEVKFGRCKSLESYGLPSPSLFINVTSRRTLSLFKCNHSFHNITFPIGFYNTTCGDYNIYYTNTTHPIYNNRFPSFPQHNCSFIQLPASDHTGNPNNFSSFLPADFLLQVLINIDCLQCRHEPHRCLFDFKSQTHYCANKDTGDNGWRRRLKFGLATTSEGLVLMVFLCCLMRKFSAFNFIYLWKEPNQAHQNVEAFLKQHGPLPTRRYSYSDVKQMANNFMDKIGQGGYGSVYKGKLKNGRLIAVKVLNKSKGNGEEFINEVATISRTSHVNVVSLLGFCFEGPKRALIYEFMPNGSLEKFIFKDNGNQNENFQLEWGTLYQISLGIARGLEYLHRGCSTRILHFDIKPHNILLDRDFTPKISDFGLAKVCTREESIISMLDARGTVGYIAPEVFSRNFGGVSHKSDVYSYGMMVLEMVGGRKNVNVRVDNTSEIYFPHWIYKRLEIDEELGLKRITNEDDNEKARKMITTSLWCIQTDPSSRPTMSRVIEMLEGSLDCLQVPPKPFFCSPPRSSSIEISSGFAVGF</sequence>
<evidence type="ECO:0000256" key="11">
    <source>
        <dbReference type="ARBA" id="ARBA00023180"/>
    </source>
</evidence>
<dbReference type="Gene3D" id="1.10.510.10">
    <property type="entry name" value="Transferase(Phosphotransferase) domain 1"/>
    <property type="match status" value="1"/>
</dbReference>
<dbReference type="SMART" id="SM00220">
    <property type="entry name" value="S_TKc"/>
    <property type="match status" value="1"/>
</dbReference>
<dbReference type="Proteomes" id="UP000796880">
    <property type="component" value="Unassembled WGS sequence"/>
</dbReference>
<dbReference type="PROSITE" id="PS00108">
    <property type="entry name" value="PROTEIN_KINASE_ST"/>
    <property type="match status" value="1"/>
</dbReference>
<dbReference type="InterPro" id="IPR017441">
    <property type="entry name" value="Protein_kinase_ATP_BS"/>
</dbReference>
<keyword evidence="6 12" id="KW-0547">Nucleotide-binding</keyword>
<keyword evidence="8 12" id="KW-0067">ATP-binding</keyword>
<protein>
    <recommendedName>
        <fullName evidence="14">Protein kinase domain-containing protein</fullName>
    </recommendedName>
</protein>
<feature type="binding site" evidence="12">
    <location>
        <position position="616"/>
    </location>
    <ligand>
        <name>ATP</name>
        <dbReference type="ChEBI" id="CHEBI:30616"/>
    </ligand>
</feature>
<evidence type="ECO:0000256" key="4">
    <source>
        <dbReference type="ARBA" id="ARBA00022692"/>
    </source>
</evidence>
<keyword evidence="16" id="KW-1185">Reference proteome</keyword>
<evidence type="ECO:0000256" key="12">
    <source>
        <dbReference type="PROSITE-ProRule" id="PRU10141"/>
    </source>
</evidence>
<dbReference type="AlphaFoldDB" id="A0A8K0DPQ5"/>
<dbReference type="GO" id="GO:0005524">
    <property type="term" value="F:ATP binding"/>
    <property type="evidence" value="ECO:0007669"/>
    <property type="project" value="UniProtKB-UniRule"/>
</dbReference>
<keyword evidence="9 13" id="KW-1133">Transmembrane helix</keyword>
<dbReference type="Pfam" id="PF13947">
    <property type="entry name" value="GUB_WAK_bind"/>
    <property type="match status" value="1"/>
</dbReference>
<evidence type="ECO:0000313" key="16">
    <source>
        <dbReference type="Proteomes" id="UP000796880"/>
    </source>
</evidence>
<dbReference type="GO" id="GO:0030247">
    <property type="term" value="F:polysaccharide binding"/>
    <property type="evidence" value="ECO:0007669"/>
    <property type="project" value="InterPro"/>
</dbReference>
<proteinExistence type="predicted"/>
<dbReference type="Pfam" id="PF00069">
    <property type="entry name" value="Pkinase"/>
    <property type="match status" value="1"/>
</dbReference>